<dbReference type="AlphaFoldDB" id="A0A9D4RTP9"/>
<gene>
    <name evidence="1" type="ORF">DPMN_004616</name>
</gene>
<accession>A0A9D4RTP9</accession>
<organism evidence="1 2">
    <name type="scientific">Dreissena polymorpha</name>
    <name type="common">Zebra mussel</name>
    <name type="synonym">Mytilus polymorpha</name>
    <dbReference type="NCBI Taxonomy" id="45954"/>
    <lineage>
        <taxon>Eukaryota</taxon>
        <taxon>Metazoa</taxon>
        <taxon>Spiralia</taxon>
        <taxon>Lophotrochozoa</taxon>
        <taxon>Mollusca</taxon>
        <taxon>Bivalvia</taxon>
        <taxon>Autobranchia</taxon>
        <taxon>Heteroconchia</taxon>
        <taxon>Euheterodonta</taxon>
        <taxon>Imparidentia</taxon>
        <taxon>Neoheterodontei</taxon>
        <taxon>Myida</taxon>
        <taxon>Dreissenoidea</taxon>
        <taxon>Dreissenidae</taxon>
        <taxon>Dreissena</taxon>
    </lineage>
</organism>
<protein>
    <submittedName>
        <fullName evidence="1">Uncharacterized protein</fullName>
    </submittedName>
</protein>
<evidence type="ECO:0000313" key="1">
    <source>
        <dbReference type="EMBL" id="KAH3880694.1"/>
    </source>
</evidence>
<reference evidence="1" key="1">
    <citation type="journal article" date="2019" name="bioRxiv">
        <title>The Genome of the Zebra Mussel, Dreissena polymorpha: A Resource for Invasive Species Research.</title>
        <authorList>
            <person name="McCartney M.A."/>
            <person name="Auch B."/>
            <person name="Kono T."/>
            <person name="Mallez S."/>
            <person name="Zhang Y."/>
            <person name="Obille A."/>
            <person name="Becker A."/>
            <person name="Abrahante J.E."/>
            <person name="Garbe J."/>
            <person name="Badalamenti J.P."/>
            <person name="Herman A."/>
            <person name="Mangelson H."/>
            <person name="Liachko I."/>
            <person name="Sullivan S."/>
            <person name="Sone E.D."/>
            <person name="Koren S."/>
            <person name="Silverstein K.A.T."/>
            <person name="Beckman K.B."/>
            <person name="Gohl D.M."/>
        </authorList>
    </citation>
    <scope>NUCLEOTIDE SEQUENCE</scope>
    <source>
        <strain evidence="1">Duluth1</strain>
        <tissue evidence="1">Whole animal</tissue>
    </source>
</reference>
<comment type="caution">
    <text evidence="1">The sequence shown here is derived from an EMBL/GenBank/DDBJ whole genome shotgun (WGS) entry which is preliminary data.</text>
</comment>
<sequence>MERMTVGKAILLMKGNFAMKRHVVRKTFAAITDIVFQGPGSVMVTMTVATGPVKRIAVSRIVQKENSHAKMGTDAFQFLPNATENQTARTILMKKIALIMQTAVRISSCARGQACVSHTLGGATGRRIVRTGVTRNHARDRERLLMFNWFNQCFPEKY</sequence>
<keyword evidence="2" id="KW-1185">Reference proteome</keyword>
<proteinExistence type="predicted"/>
<reference evidence="1" key="2">
    <citation type="submission" date="2020-11" db="EMBL/GenBank/DDBJ databases">
        <authorList>
            <person name="McCartney M.A."/>
            <person name="Auch B."/>
            <person name="Kono T."/>
            <person name="Mallez S."/>
            <person name="Becker A."/>
            <person name="Gohl D.M."/>
            <person name="Silverstein K.A.T."/>
            <person name="Koren S."/>
            <person name="Bechman K.B."/>
            <person name="Herman A."/>
            <person name="Abrahante J.E."/>
            <person name="Garbe J."/>
        </authorList>
    </citation>
    <scope>NUCLEOTIDE SEQUENCE</scope>
    <source>
        <strain evidence="1">Duluth1</strain>
        <tissue evidence="1">Whole animal</tissue>
    </source>
</reference>
<name>A0A9D4RTP9_DREPO</name>
<dbReference type="Proteomes" id="UP000828390">
    <property type="component" value="Unassembled WGS sequence"/>
</dbReference>
<dbReference type="EMBL" id="JAIWYP010000001">
    <property type="protein sequence ID" value="KAH3880694.1"/>
    <property type="molecule type" value="Genomic_DNA"/>
</dbReference>
<evidence type="ECO:0000313" key="2">
    <source>
        <dbReference type="Proteomes" id="UP000828390"/>
    </source>
</evidence>